<evidence type="ECO:0000259" key="3">
    <source>
        <dbReference type="Pfam" id="PF11940"/>
    </source>
</evidence>
<keyword evidence="1 6" id="KW-0031">Aminopeptidase</keyword>
<dbReference type="InterPro" id="IPR012779">
    <property type="entry name" value="Peptidase_M1_pepN"/>
</dbReference>
<dbReference type="SUPFAM" id="SSF55486">
    <property type="entry name" value="Metalloproteases ('zincins'), catalytic domain"/>
    <property type="match status" value="1"/>
</dbReference>
<feature type="domain" description="Peptidase M1 alanyl aminopeptidase C-terminal" evidence="4">
    <location>
        <begin position="569"/>
        <end position="866"/>
    </location>
</feature>
<evidence type="ECO:0000259" key="4">
    <source>
        <dbReference type="Pfam" id="PF17432"/>
    </source>
</evidence>
<evidence type="ECO:0000313" key="7">
    <source>
        <dbReference type="Proteomes" id="UP000001784"/>
    </source>
</evidence>
<dbReference type="Pfam" id="PF17900">
    <property type="entry name" value="Peptidase_M1_N"/>
    <property type="match status" value="1"/>
</dbReference>
<feature type="domain" description="Aminopeptidase N-like N-terminal" evidence="5">
    <location>
        <begin position="21"/>
        <end position="211"/>
    </location>
</feature>
<dbReference type="PANTHER" id="PTHR46322">
    <property type="entry name" value="PUROMYCIN-SENSITIVE AMINOPEPTIDASE"/>
    <property type="match status" value="1"/>
</dbReference>
<dbReference type="Gene3D" id="3.30.2010.30">
    <property type="match status" value="1"/>
</dbReference>
<dbReference type="InterPro" id="IPR024601">
    <property type="entry name" value="Peptidase_M1_pepN_C"/>
</dbReference>
<dbReference type="eggNOG" id="COG0308">
    <property type="taxonomic scope" value="Bacteria"/>
</dbReference>
<dbReference type="Gene3D" id="1.25.50.10">
    <property type="entry name" value="Peptidase M1, alanyl aminopeptidase, C-terminal domain"/>
    <property type="match status" value="1"/>
</dbReference>
<evidence type="ECO:0000259" key="2">
    <source>
        <dbReference type="Pfam" id="PF01433"/>
    </source>
</evidence>
<dbReference type="InterPro" id="IPR014782">
    <property type="entry name" value="Peptidase_M1_dom"/>
</dbReference>
<protein>
    <submittedName>
        <fullName evidence="6">Peptidase M1, membrane alanine aminopeptidase</fullName>
    </submittedName>
</protein>
<dbReference type="Proteomes" id="UP000001784">
    <property type="component" value="Chromosome"/>
</dbReference>
<dbReference type="KEGG" id="sfu:Sfum_0739"/>
<dbReference type="SUPFAM" id="SSF63737">
    <property type="entry name" value="Leukotriene A4 hydrolase N-terminal domain"/>
    <property type="match status" value="1"/>
</dbReference>
<dbReference type="Pfam" id="PF11940">
    <property type="entry name" value="DUF3458"/>
    <property type="match status" value="1"/>
</dbReference>
<dbReference type="AlphaFoldDB" id="A0LG85"/>
<dbReference type="Gene3D" id="2.60.40.1730">
    <property type="entry name" value="tricorn interacting facor f3 domain"/>
    <property type="match status" value="1"/>
</dbReference>
<sequence length="887" mass="101187">MTDRRFKYRREDFGELPVDLHHLTIYLNFTGDTVEARNVLDMTARTECSQLELDAADLEILEVQWLPDSERGAAIPLGYEYEKDRNKLRVRLPRPVKPGDRFRLRTFTRCRPSDHILEGIYKDTTPPDAPQQYISQCQQWGFQRIMPIFDDCRAKCTMTTTLEADARYTHLISNGNIDPATNPEGRPVPKPGEPGRQIITFDNPIPMAPYLFIACAGTWDTLPGEVTYDSGRKVRLEYLVPPGAVEGARIPLEILKEAVLWIRKTQGYEYTADTYRTICMNKSNFGGMENVGNTTIVTDAALLNEHTLDIGLQYAHAVIVHEFEHNQCGSETTMETPFDVWLNEAYTVDVERQFMADRFNPDYARLQQIESIRNPLLGPLAIEDGGHAGRIVREGFNNPDELIDGVTYVKAAEVIRMLRLVIGAECFKAGKELYFSRYRHSNANTDQFFACFEEKCGRSLERFKKGWLYTLGYPKVTADTEYDPVRRQYRIRFEQQAPPGLDPFHLPIQLALVDRQGGDVPGTARVFELEESTGELVLDGIEKAPAFASMNRDYSFYGTFRWLNASPEVLAMQVRLDPNITARVDAMRQLTDRERIDLLLNADASVSPKWLALFGEVLADRSLPPAVKAFFLRIDEQPADRDYSTWYPELVCARERMMLAVNKIYRKTLLQEFDRLDTYSAERRKTPRDGIEERMLKHVLLDLIVSDDSADSHRLIVDHFRAATTANDRVAALTALNRSSSPERRPLLEEVYHSWHTHLSGYANYLRIISGGTRPDVFDMIETEKRRPSFQITQPTWCRALFVTMAANNKIIWTDHGIRRLADAVVEVAPVNATTASRMLNTFQHVHKLKQELRAKVVPALEHIVGSVSERVSPTVHGQAEAYLRGA</sequence>
<evidence type="ECO:0000259" key="5">
    <source>
        <dbReference type="Pfam" id="PF17900"/>
    </source>
</evidence>
<dbReference type="EMBL" id="CP000478">
    <property type="protein sequence ID" value="ABK16437.1"/>
    <property type="molecule type" value="Genomic_DNA"/>
</dbReference>
<dbReference type="InterPro" id="IPR045357">
    <property type="entry name" value="Aminopeptidase_N-like_N"/>
</dbReference>
<proteinExistence type="predicted"/>
<dbReference type="HOGENOM" id="CLU_004958_0_0_7"/>
<gene>
    <name evidence="6" type="ordered locus">Sfum_0739</name>
</gene>
<dbReference type="Gene3D" id="2.60.40.1840">
    <property type="match status" value="1"/>
</dbReference>
<dbReference type="InterPro" id="IPR037144">
    <property type="entry name" value="Peptidase_M1_pepN_C_sf"/>
</dbReference>
<keyword evidence="7" id="KW-1185">Reference proteome</keyword>
<evidence type="ECO:0000313" key="6">
    <source>
        <dbReference type="EMBL" id="ABK16437.1"/>
    </source>
</evidence>
<organism evidence="6 7">
    <name type="scientific">Syntrophobacter fumaroxidans (strain DSM 10017 / MPOB)</name>
    <dbReference type="NCBI Taxonomy" id="335543"/>
    <lineage>
        <taxon>Bacteria</taxon>
        <taxon>Pseudomonadati</taxon>
        <taxon>Thermodesulfobacteriota</taxon>
        <taxon>Syntrophobacteria</taxon>
        <taxon>Syntrophobacterales</taxon>
        <taxon>Syntrophobacteraceae</taxon>
        <taxon>Syntrophobacter</taxon>
    </lineage>
</organism>
<feature type="domain" description="Peptidase M1 membrane alanine aminopeptidase" evidence="2">
    <location>
        <begin position="252"/>
        <end position="467"/>
    </location>
</feature>
<feature type="domain" description="Peptidase M1 alanyl aminopeptidase Ig-like fold" evidence="3">
    <location>
        <begin position="472"/>
        <end position="560"/>
    </location>
</feature>
<dbReference type="GO" id="GO:0008270">
    <property type="term" value="F:zinc ion binding"/>
    <property type="evidence" value="ECO:0007669"/>
    <property type="project" value="InterPro"/>
</dbReference>
<dbReference type="OrthoDB" id="9816201at2"/>
<dbReference type="Pfam" id="PF01433">
    <property type="entry name" value="Peptidase_M1"/>
    <property type="match status" value="1"/>
</dbReference>
<dbReference type="GO" id="GO:0004177">
    <property type="term" value="F:aminopeptidase activity"/>
    <property type="evidence" value="ECO:0007669"/>
    <property type="project" value="UniProtKB-KW"/>
</dbReference>
<dbReference type="STRING" id="335543.Sfum_0739"/>
<dbReference type="Pfam" id="PF17432">
    <property type="entry name" value="DUF3458_C"/>
    <property type="match status" value="1"/>
</dbReference>
<evidence type="ECO:0000256" key="1">
    <source>
        <dbReference type="ARBA" id="ARBA00022438"/>
    </source>
</evidence>
<dbReference type="InterPro" id="IPR027268">
    <property type="entry name" value="Peptidase_M4/M1_CTD_sf"/>
</dbReference>
<accession>A0LG85</accession>
<dbReference type="FunCoup" id="A0LG85">
    <property type="interactions" value="265"/>
</dbReference>
<dbReference type="InterPro" id="IPR038438">
    <property type="entry name" value="PepN_Ig-like_sf"/>
</dbReference>
<dbReference type="Gene3D" id="1.10.390.10">
    <property type="entry name" value="Neutral Protease Domain 2"/>
    <property type="match status" value="1"/>
</dbReference>
<reference evidence="6 7" key="1">
    <citation type="submission" date="2006-10" db="EMBL/GenBank/DDBJ databases">
        <title>Complete sequence of Syntrophobacter fumaroxidans MPOB.</title>
        <authorList>
            <consortium name="US DOE Joint Genome Institute"/>
            <person name="Copeland A."/>
            <person name="Lucas S."/>
            <person name="Lapidus A."/>
            <person name="Barry K."/>
            <person name="Detter J.C."/>
            <person name="Glavina del Rio T."/>
            <person name="Hammon N."/>
            <person name="Israni S."/>
            <person name="Pitluck S."/>
            <person name="Goltsman E.G."/>
            <person name="Martinez M."/>
            <person name="Schmutz J."/>
            <person name="Larimer F."/>
            <person name="Land M."/>
            <person name="Hauser L."/>
            <person name="Kyrpides N."/>
            <person name="Kim E."/>
            <person name="Boone D.R."/>
            <person name="Brockman F."/>
            <person name="Culley D."/>
            <person name="Ferry J."/>
            <person name="Gunsalus R."/>
            <person name="McInerney M.J."/>
            <person name="Morrison M."/>
            <person name="Plugge C."/>
            <person name="Rohlin L."/>
            <person name="Scholten J."/>
            <person name="Sieber J."/>
            <person name="Stams A.J.M."/>
            <person name="Worm P."/>
            <person name="Henstra A.M."/>
            <person name="Richardson P."/>
        </authorList>
    </citation>
    <scope>NUCLEOTIDE SEQUENCE [LARGE SCALE GENOMIC DNA]</scope>
    <source>
        <strain evidence="7">DSM 10017 / MPOB</strain>
    </source>
</reference>
<dbReference type="InterPro" id="IPR042097">
    <property type="entry name" value="Aminopeptidase_N-like_N_sf"/>
</dbReference>
<dbReference type="InterPro" id="IPR035414">
    <property type="entry name" value="Peptidase_M1_pepN_Ig-like"/>
</dbReference>
<keyword evidence="1 6" id="KW-0645">Protease</keyword>
<dbReference type="GO" id="GO:0008237">
    <property type="term" value="F:metallopeptidase activity"/>
    <property type="evidence" value="ECO:0007669"/>
    <property type="project" value="InterPro"/>
</dbReference>
<dbReference type="PANTHER" id="PTHR46322:SF1">
    <property type="entry name" value="PUROMYCIN-SENSITIVE AMINOPEPTIDASE"/>
    <property type="match status" value="1"/>
</dbReference>
<dbReference type="InParanoid" id="A0LG85"/>
<name>A0LG85_SYNFM</name>
<keyword evidence="1 6" id="KW-0378">Hydrolase</keyword>
<dbReference type="RefSeq" id="WP_011697610.1">
    <property type="nucleotide sequence ID" value="NC_008554.1"/>
</dbReference>